<keyword evidence="2" id="KW-1185">Reference proteome</keyword>
<dbReference type="WBParaSite" id="MBELARI_LOCUS2240">
    <property type="protein sequence ID" value="MBELARI_LOCUS2240"/>
    <property type="gene ID" value="MBELARI_LOCUS2240"/>
</dbReference>
<keyword evidence="1" id="KW-0472">Membrane</keyword>
<keyword evidence="1" id="KW-0812">Transmembrane</keyword>
<organism evidence="2 3">
    <name type="scientific">Mesorhabditis belari</name>
    <dbReference type="NCBI Taxonomy" id="2138241"/>
    <lineage>
        <taxon>Eukaryota</taxon>
        <taxon>Metazoa</taxon>
        <taxon>Ecdysozoa</taxon>
        <taxon>Nematoda</taxon>
        <taxon>Chromadorea</taxon>
        <taxon>Rhabditida</taxon>
        <taxon>Rhabditina</taxon>
        <taxon>Rhabditomorpha</taxon>
        <taxon>Rhabditoidea</taxon>
        <taxon>Rhabditidae</taxon>
        <taxon>Mesorhabditinae</taxon>
        <taxon>Mesorhabditis</taxon>
    </lineage>
</organism>
<accession>A0AAF3F651</accession>
<sequence length="117" mass="13565">MNVDKSVIPIIDPSYADLIPSNVLYFNGDLNVYFKYFLGVYALYSVVFFFFVHILMDRVVPCFFNGHSVVIGMNTLYPRVKLLVKGYYSLLFRNVHVDRSTTMQVIEKKVDVLPAKR</sequence>
<dbReference type="AlphaFoldDB" id="A0AAF3F651"/>
<protein>
    <submittedName>
        <fullName evidence="3">Uncharacterized protein</fullName>
    </submittedName>
</protein>
<proteinExistence type="predicted"/>
<dbReference type="Proteomes" id="UP000887575">
    <property type="component" value="Unassembled WGS sequence"/>
</dbReference>
<evidence type="ECO:0000313" key="3">
    <source>
        <dbReference type="WBParaSite" id="MBELARI_LOCUS2240"/>
    </source>
</evidence>
<feature type="transmembrane region" description="Helical" evidence="1">
    <location>
        <begin position="33"/>
        <end position="55"/>
    </location>
</feature>
<name>A0AAF3F651_9BILA</name>
<reference evidence="3" key="1">
    <citation type="submission" date="2024-02" db="UniProtKB">
        <authorList>
            <consortium name="WormBaseParasite"/>
        </authorList>
    </citation>
    <scope>IDENTIFICATION</scope>
</reference>
<keyword evidence="1" id="KW-1133">Transmembrane helix</keyword>
<evidence type="ECO:0000256" key="1">
    <source>
        <dbReference type="SAM" id="Phobius"/>
    </source>
</evidence>
<evidence type="ECO:0000313" key="2">
    <source>
        <dbReference type="Proteomes" id="UP000887575"/>
    </source>
</evidence>